<accession>A0A913XV53</accession>
<evidence type="ECO:0000256" key="3">
    <source>
        <dbReference type="ARBA" id="ARBA00025745"/>
    </source>
</evidence>
<evidence type="ECO:0000313" key="6">
    <source>
        <dbReference type="Proteomes" id="UP000887567"/>
    </source>
</evidence>
<dbReference type="GO" id="GO:0005634">
    <property type="term" value="C:nucleus"/>
    <property type="evidence" value="ECO:0007669"/>
    <property type="project" value="TreeGrafter"/>
</dbReference>
<name>A0A913XV53_EXADI</name>
<dbReference type="PANTHER" id="PTHR12970:SF1">
    <property type="entry name" value="PROTEASOME ASSEMBLY CHAPERONE 2"/>
    <property type="match status" value="1"/>
</dbReference>
<dbReference type="Gene3D" id="3.40.50.10900">
    <property type="entry name" value="PAC-like subunit"/>
    <property type="match status" value="2"/>
</dbReference>
<proteinExistence type="inferred from homology"/>
<dbReference type="InterPro" id="IPR019151">
    <property type="entry name" value="Proteasome_assmbl_chaperone_2"/>
</dbReference>
<protein>
    <recommendedName>
        <fullName evidence="1 4">Proteasome assembly chaperone 2</fullName>
    </recommendedName>
</protein>
<dbReference type="GO" id="GO:0005829">
    <property type="term" value="C:cytosol"/>
    <property type="evidence" value="ECO:0007669"/>
    <property type="project" value="TreeGrafter"/>
</dbReference>
<dbReference type="KEGG" id="epa:110248582"/>
<keyword evidence="6" id="KW-1185">Reference proteome</keyword>
<evidence type="ECO:0000256" key="1">
    <source>
        <dbReference type="ARBA" id="ARBA00019186"/>
    </source>
</evidence>
<dbReference type="InterPro" id="IPR016562">
    <property type="entry name" value="Proteasome_assmbl_chp_2_euk"/>
</dbReference>
<comment type="subunit">
    <text evidence="4">Forms a heterodimer with PSMG1.</text>
</comment>
<dbReference type="Proteomes" id="UP000887567">
    <property type="component" value="Unplaced"/>
</dbReference>
<dbReference type="Pfam" id="PF09754">
    <property type="entry name" value="PAC2"/>
    <property type="match status" value="1"/>
</dbReference>
<evidence type="ECO:0000256" key="2">
    <source>
        <dbReference type="ARBA" id="ARBA00023186"/>
    </source>
</evidence>
<sequence length="262" mass="29402">MFVPLKEADSVKWSEYSLILPAVSIGNVGQLATDLVISALSPSLIGFFHDASILPVVGNDAFDHNQSGKLNLSVEVYKSEEPRLIIIQKRSPVCKGYQSSYCKKLLEWIKECGFQRVVMLSSVSATDRIDSQIKGSPLRYLTSSPVKDNKFEQLLWVPFEKKLYGFSNEDEGVYSMPGGGITRRFFEACCQEKVNLTVLVTFCSEGENIADGVQLFLYLNQWINIVDKDKVEAKFAGKPSDFRIPSSWSLMFGSPILHDFIF</sequence>
<reference evidence="5" key="1">
    <citation type="submission" date="2022-11" db="UniProtKB">
        <authorList>
            <consortium name="EnsemblMetazoa"/>
        </authorList>
    </citation>
    <scope>IDENTIFICATION</scope>
</reference>
<dbReference type="OrthoDB" id="10260712at2759"/>
<evidence type="ECO:0000313" key="5">
    <source>
        <dbReference type="EnsemblMetazoa" id="XP_020910783.1"/>
    </source>
</evidence>
<comment type="similarity">
    <text evidence="3 4">Belongs to the PSMG2 family.</text>
</comment>
<dbReference type="SUPFAM" id="SSF159659">
    <property type="entry name" value="Cgl1923-like"/>
    <property type="match status" value="1"/>
</dbReference>
<dbReference type="GO" id="GO:0043248">
    <property type="term" value="P:proteasome assembly"/>
    <property type="evidence" value="ECO:0007669"/>
    <property type="project" value="TreeGrafter"/>
</dbReference>
<dbReference type="InterPro" id="IPR038389">
    <property type="entry name" value="PSMG2_sf"/>
</dbReference>
<dbReference type="PANTHER" id="PTHR12970">
    <property type="entry name" value="PROTEASOME ASSEMBLY CHAPERONE 2"/>
    <property type="match status" value="1"/>
</dbReference>
<comment type="function">
    <text evidence="4">Chaperone protein which promotes assembly of the 20S proteasome as part of a heterodimer with PSMG1.</text>
</comment>
<keyword evidence="2 4" id="KW-0143">Chaperone</keyword>
<dbReference type="GeneID" id="110248582"/>
<dbReference type="PIRSF" id="PIRSF010044">
    <property type="entry name" value="UCP010044"/>
    <property type="match status" value="1"/>
</dbReference>
<dbReference type="EnsemblMetazoa" id="XM_021055124.2">
    <property type="protein sequence ID" value="XP_020910783.1"/>
    <property type="gene ID" value="LOC110248582"/>
</dbReference>
<evidence type="ECO:0000256" key="4">
    <source>
        <dbReference type="PIRNR" id="PIRNR010044"/>
    </source>
</evidence>
<organism evidence="5 6">
    <name type="scientific">Exaiptasia diaphana</name>
    <name type="common">Tropical sea anemone</name>
    <name type="synonym">Aiptasia pulchella</name>
    <dbReference type="NCBI Taxonomy" id="2652724"/>
    <lineage>
        <taxon>Eukaryota</taxon>
        <taxon>Metazoa</taxon>
        <taxon>Cnidaria</taxon>
        <taxon>Anthozoa</taxon>
        <taxon>Hexacorallia</taxon>
        <taxon>Actiniaria</taxon>
        <taxon>Aiptasiidae</taxon>
        <taxon>Exaiptasia</taxon>
    </lineage>
</organism>
<dbReference type="OMA" id="WKEHTGE"/>
<dbReference type="RefSeq" id="XP_020910783.1">
    <property type="nucleotide sequence ID" value="XM_021055124.2"/>
</dbReference>
<dbReference type="AlphaFoldDB" id="A0A913XV53"/>